<dbReference type="InterPro" id="IPR041413">
    <property type="entry name" value="MLTR_LBD"/>
</dbReference>
<dbReference type="CDD" id="cd00093">
    <property type="entry name" value="HTH_XRE"/>
    <property type="match status" value="1"/>
</dbReference>
<protein>
    <submittedName>
        <fullName evidence="3">Helix-turn-helix transcriptional regulator</fullName>
    </submittedName>
</protein>
<dbReference type="SMART" id="SM00530">
    <property type="entry name" value="HTH_XRE"/>
    <property type="match status" value="1"/>
</dbReference>
<feature type="compositionally biased region" description="Low complexity" evidence="1">
    <location>
        <begin position="117"/>
        <end position="168"/>
    </location>
</feature>
<gene>
    <name evidence="3" type="ORF">KOI35_15230</name>
</gene>
<feature type="domain" description="HTH cro/C1-type" evidence="2">
    <location>
        <begin position="32"/>
        <end position="79"/>
    </location>
</feature>
<dbReference type="Pfam" id="PF13560">
    <property type="entry name" value="HTH_31"/>
    <property type="match status" value="1"/>
</dbReference>
<dbReference type="Gene3D" id="1.10.260.40">
    <property type="entry name" value="lambda repressor-like DNA-binding domains"/>
    <property type="match status" value="1"/>
</dbReference>
<dbReference type="RefSeq" id="WP_215787840.1">
    <property type="nucleotide sequence ID" value="NZ_JAHKKG010000004.1"/>
</dbReference>
<dbReference type="PANTHER" id="PTHR35010:SF2">
    <property type="entry name" value="BLL4672 PROTEIN"/>
    <property type="match status" value="1"/>
</dbReference>
<dbReference type="Gene3D" id="3.30.450.180">
    <property type="match status" value="1"/>
</dbReference>
<dbReference type="PROSITE" id="PS50943">
    <property type="entry name" value="HTH_CROC1"/>
    <property type="match status" value="1"/>
</dbReference>
<dbReference type="Proteomes" id="UP001519654">
    <property type="component" value="Unassembled WGS sequence"/>
</dbReference>
<evidence type="ECO:0000313" key="3">
    <source>
        <dbReference type="EMBL" id="MBU2664854.1"/>
    </source>
</evidence>
<dbReference type="PANTHER" id="PTHR35010">
    <property type="entry name" value="BLL4672 PROTEIN-RELATED"/>
    <property type="match status" value="1"/>
</dbReference>
<evidence type="ECO:0000313" key="4">
    <source>
        <dbReference type="Proteomes" id="UP001519654"/>
    </source>
</evidence>
<evidence type="ECO:0000256" key="1">
    <source>
        <dbReference type="SAM" id="MobiDB-lite"/>
    </source>
</evidence>
<accession>A0ABS5YN12</accession>
<feature type="region of interest" description="Disordered" evidence="1">
    <location>
        <begin position="104"/>
        <end position="194"/>
    </location>
</feature>
<dbReference type="InterPro" id="IPR001387">
    <property type="entry name" value="Cro/C1-type_HTH"/>
</dbReference>
<keyword evidence="4" id="KW-1185">Reference proteome</keyword>
<sequence>MSDLGEFLQARRGRVRPADVGLTAYGPRRVPGLRRDELAALAGVSVQYLTRLEQGVDRHPSAQVLDALAAALQLDRDATAHLHALATPPSTANTWLKAAVGPRAAAGPGATAGSGAGTQSAAAARPGGTGSAAPTGAASGAGDATGPATVGQPAAADRASAGDRSGAGAQLGAGGFLEPAPRARGAGGPESASGDVRRLLDAWSGIPAYVRNGRFDVVAANKLAMALAPLYQPGRNLVRDMFLDPAVRVVFPDWPEIAAQTVAALRASTDSRNAELAASLNGSDEFRRLWALHDVRPARDETKRFLHPYAGMLVLRRQSLAVAGSDLVIIAYQPEPGSPSADSLADLA</sequence>
<organism evidence="3 4">
    <name type="scientific">Paractinoplanes bogorensis</name>
    <dbReference type="NCBI Taxonomy" id="1610840"/>
    <lineage>
        <taxon>Bacteria</taxon>
        <taxon>Bacillati</taxon>
        <taxon>Actinomycetota</taxon>
        <taxon>Actinomycetes</taxon>
        <taxon>Micromonosporales</taxon>
        <taxon>Micromonosporaceae</taxon>
        <taxon>Paractinoplanes</taxon>
    </lineage>
</organism>
<evidence type="ECO:0000259" key="2">
    <source>
        <dbReference type="PROSITE" id="PS50943"/>
    </source>
</evidence>
<dbReference type="Pfam" id="PF17765">
    <property type="entry name" value="MLTR_LBD"/>
    <property type="match status" value="1"/>
</dbReference>
<dbReference type="InterPro" id="IPR010982">
    <property type="entry name" value="Lambda_DNA-bd_dom_sf"/>
</dbReference>
<dbReference type="SUPFAM" id="SSF47413">
    <property type="entry name" value="lambda repressor-like DNA-binding domains"/>
    <property type="match status" value="1"/>
</dbReference>
<name>A0ABS5YN12_9ACTN</name>
<comment type="caution">
    <text evidence="3">The sequence shown here is derived from an EMBL/GenBank/DDBJ whole genome shotgun (WGS) entry which is preliminary data.</text>
</comment>
<proteinExistence type="predicted"/>
<dbReference type="EMBL" id="JAHKKG010000004">
    <property type="protein sequence ID" value="MBU2664854.1"/>
    <property type="molecule type" value="Genomic_DNA"/>
</dbReference>
<reference evidence="3 4" key="1">
    <citation type="submission" date="2021-06" db="EMBL/GenBank/DDBJ databases">
        <title>Actinoplanes lichenicola sp. nov., and Actinoplanes ovalisporus sp. nov., isolated from lichen in Thailand.</title>
        <authorList>
            <person name="Saeng-In P."/>
            <person name="Kanchanasin P."/>
            <person name="Yuki M."/>
            <person name="Kudo T."/>
            <person name="Ohkuma M."/>
            <person name="Phongsopitanun W."/>
            <person name="Tanasupawat S."/>
        </authorList>
    </citation>
    <scope>NUCLEOTIDE SEQUENCE [LARGE SCALE GENOMIC DNA]</scope>
    <source>
        <strain evidence="3 4">NBRC 110975</strain>
    </source>
</reference>